<evidence type="ECO:0000259" key="5">
    <source>
        <dbReference type="PROSITE" id="PS50932"/>
    </source>
</evidence>
<keyword evidence="1" id="KW-0678">Repressor</keyword>
<dbReference type="Gene3D" id="1.10.260.40">
    <property type="entry name" value="lambda repressor-like DNA-binding domains"/>
    <property type="match status" value="1"/>
</dbReference>
<organism evidence="7 8">
    <name type="scientific">Hominenteromicrobium mulieris</name>
    <dbReference type="NCBI Taxonomy" id="2885357"/>
    <lineage>
        <taxon>Bacteria</taxon>
        <taxon>Bacillati</taxon>
        <taxon>Bacillota</taxon>
        <taxon>Clostridia</taxon>
        <taxon>Eubacteriales</taxon>
        <taxon>Oscillospiraceae</taxon>
        <taxon>Hominenteromicrobium</taxon>
    </lineage>
</organism>
<evidence type="ECO:0000256" key="4">
    <source>
        <dbReference type="ARBA" id="ARBA00023163"/>
    </source>
</evidence>
<dbReference type="PANTHER" id="PTHR30146:SF148">
    <property type="entry name" value="HTH-TYPE TRANSCRIPTIONAL REPRESSOR PURR-RELATED"/>
    <property type="match status" value="1"/>
</dbReference>
<gene>
    <name evidence="7" type="ORF">LKD31_08605</name>
</gene>
<evidence type="ECO:0000256" key="3">
    <source>
        <dbReference type="ARBA" id="ARBA00023125"/>
    </source>
</evidence>
<keyword evidence="8" id="KW-1185">Reference proteome</keyword>
<name>A0AAE3AMQ9_9FIRM</name>
<dbReference type="EMBL" id="JAJEQC010000007">
    <property type="protein sequence ID" value="MCC2137076.1"/>
    <property type="molecule type" value="Genomic_DNA"/>
</dbReference>
<dbReference type="Gene3D" id="3.40.50.2300">
    <property type="match status" value="4"/>
</dbReference>
<dbReference type="InterPro" id="IPR010982">
    <property type="entry name" value="Lambda_DNA-bd_dom_sf"/>
</dbReference>
<dbReference type="Pfam" id="PF13407">
    <property type="entry name" value="Peripla_BP_4"/>
    <property type="match status" value="1"/>
</dbReference>
<accession>A0AAE3AMQ9</accession>
<evidence type="ECO:0000313" key="8">
    <source>
        <dbReference type="Proteomes" id="UP001199424"/>
    </source>
</evidence>
<keyword evidence="4" id="KW-0804">Transcription</keyword>
<evidence type="ECO:0000259" key="6">
    <source>
        <dbReference type="PROSITE" id="PS50943"/>
    </source>
</evidence>
<dbReference type="PRINTS" id="PR00036">
    <property type="entry name" value="HTHLACI"/>
</dbReference>
<dbReference type="Proteomes" id="UP001199424">
    <property type="component" value="Unassembled WGS sequence"/>
</dbReference>
<keyword evidence="3 7" id="KW-0238">DNA-binding</keyword>
<sequence>MATIKDVARIAGVSVSTVSHVVNGTRYVSPEKVRKVEDAIRQLDELPNFIAKRSALKSKLSESCYVLILLSKKRSLFQNQVKEKLEEIVEQKGYIAISLAYDLDEDRLAAIRALAGTLDLAGMVAFPDREGVLSGAFFKGLRFPVVLIGNPVDRFAADTLLPDTFEGSYRAVRHLIKNGHERIAYLCESEVCGTQRFEGYRKALEDSGIASEKVLVRAGLKTEALAAEAMAQIVAAEPAPTAVVIADSLPLIPAIRYGIGHNIAVPGDLSVVSLNDPEWASLTTPELTCVDKQPRQFALSAADLLFRRIDRGEIANLSSPAHAYCTKTLPSILNVRNSTCGIGRGPFGERAAGAGGLALSEVEKEKIRQKQYTAAISFHYMGKAWMRLQEKGIKKVFDELGISIIAVTDAHFNAALQCKQLESIKFLKPDLLISIPVDTRGTAEAFRSIADSDTRLVLITNVPEGLTPKDYISCISVNERAHGDSMGRGLGEYMVRHGLKYAGLICHGEQNFFATKQRDGAAEQVLTEEYPEIRVCGKVNFLTEVDVYQKTLKLIGMYPEIQALYVSWDGPALEVIKALTELERTDIAIVTGDLDYAIAMQMAQGGMVKMISAQCPYEQGEAIAMVAANGLLGKAVPSFIGVEPISIDRENLLKNWKAIFKEDPPAALRNAINHSAGAL</sequence>
<evidence type="ECO:0000313" key="7">
    <source>
        <dbReference type="EMBL" id="MCC2137076.1"/>
    </source>
</evidence>
<dbReference type="InterPro" id="IPR046335">
    <property type="entry name" value="LacI/GalR-like_sensor"/>
</dbReference>
<dbReference type="PANTHER" id="PTHR30146">
    <property type="entry name" value="LACI-RELATED TRANSCRIPTIONAL REPRESSOR"/>
    <property type="match status" value="1"/>
</dbReference>
<dbReference type="GO" id="GO:0000976">
    <property type="term" value="F:transcription cis-regulatory region binding"/>
    <property type="evidence" value="ECO:0007669"/>
    <property type="project" value="TreeGrafter"/>
</dbReference>
<dbReference type="InterPro" id="IPR028082">
    <property type="entry name" value="Peripla_BP_I"/>
</dbReference>
<dbReference type="InterPro" id="IPR025997">
    <property type="entry name" value="SBP_2_dom"/>
</dbReference>
<dbReference type="CDD" id="cd06267">
    <property type="entry name" value="PBP1_LacI_sugar_binding-like"/>
    <property type="match status" value="1"/>
</dbReference>
<dbReference type="Pfam" id="PF13377">
    <property type="entry name" value="Peripla_BP_3"/>
    <property type="match status" value="1"/>
</dbReference>
<dbReference type="SUPFAM" id="SSF47413">
    <property type="entry name" value="lambda repressor-like DNA-binding domains"/>
    <property type="match status" value="1"/>
</dbReference>
<dbReference type="SUPFAM" id="SSF53822">
    <property type="entry name" value="Periplasmic binding protein-like I"/>
    <property type="match status" value="2"/>
</dbReference>
<comment type="caution">
    <text evidence="7">The sequence shown here is derived from an EMBL/GenBank/DDBJ whole genome shotgun (WGS) entry which is preliminary data.</text>
</comment>
<dbReference type="PROSITE" id="PS00356">
    <property type="entry name" value="HTH_LACI_1"/>
    <property type="match status" value="1"/>
</dbReference>
<proteinExistence type="predicted"/>
<dbReference type="Pfam" id="PF00356">
    <property type="entry name" value="LacI"/>
    <property type="match status" value="1"/>
</dbReference>
<keyword evidence="2" id="KW-0805">Transcription regulation</keyword>
<dbReference type="SMART" id="SM00354">
    <property type="entry name" value="HTH_LACI"/>
    <property type="match status" value="1"/>
</dbReference>
<dbReference type="CDD" id="cd06316">
    <property type="entry name" value="PBP1_ABC_sugar_binding-like"/>
    <property type="match status" value="1"/>
</dbReference>
<feature type="domain" description="HTH lacI-type" evidence="5">
    <location>
        <begin position="2"/>
        <end position="56"/>
    </location>
</feature>
<dbReference type="InterPro" id="IPR001387">
    <property type="entry name" value="Cro/C1-type_HTH"/>
</dbReference>
<reference evidence="7" key="1">
    <citation type="submission" date="2021-10" db="EMBL/GenBank/DDBJ databases">
        <title>Anaerobic single-cell dispensing facilitates the cultivation of human gut bacteria.</title>
        <authorList>
            <person name="Afrizal A."/>
        </authorList>
    </citation>
    <scope>NUCLEOTIDE SEQUENCE</scope>
    <source>
        <strain evidence="7">CLA-AA-H250</strain>
    </source>
</reference>
<dbReference type="PROSITE" id="PS50932">
    <property type="entry name" value="HTH_LACI_2"/>
    <property type="match status" value="1"/>
</dbReference>
<dbReference type="GO" id="GO:0003700">
    <property type="term" value="F:DNA-binding transcription factor activity"/>
    <property type="evidence" value="ECO:0007669"/>
    <property type="project" value="TreeGrafter"/>
</dbReference>
<evidence type="ECO:0000256" key="2">
    <source>
        <dbReference type="ARBA" id="ARBA00023015"/>
    </source>
</evidence>
<protein>
    <submittedName>
        <fullName evidence="7">LacI family DNA-binding transcriptional regulator</fullName>
    </submittedName>
</protein>
<feature type="domain" description="HTH cro/C1-type" evidence="6">
    <location>
        <begin position="3"/>
        <end position="46"/>
    </location>
</feature>
<dbReference type="InterPro" id="IPR000843">
    <property type="entry name" value="HTH_LacI"/>
</dbReference>
<dbReference type="AlphaFoldDB" id="A0AAE3AMQ9"/>
<evidence type="ECO:0000256" key="1">
    <source>
        <dbReference type="ARBA" id="ARBA00022491"/>
    </source>
</evidence>
<dbReference type="PROSITE" id="PS50943">
    <property type="entry name" value="HTH_CROC1"/>
    <property type="match status" value="1"/>
</dbReference>